<evidence type="ECO:0000313" key="9">
    <source>
        <dbReference type="Proteomes" id="UP001321249"/>
    </source>
</evidence>
<dbReference type="PANTHER" id="PTHR23150:SF36">
    <property type="entry name" value="HERCYNINE OXYGENASE"/>
    <property type="match status" value="1"/>
</dbReference>
<dbReference type="AlphaFoldDB" id="A0AAJ5ZKZ2"/>
<dbReference type="EMBL" id="CP046147">
    <property type="protein sequence ID" value="WFG40098.1"/>
    <property type="molecule type" value="Genomic_DNA"/>
</dbReference>
<dbReference type="InterPro" id="IPR034660">
    <property type="entry name" value="DinB/YfiT-like"/>
</dbReference>
<name>A0AAJ5ZKZ2_9CHLR</name>
<dbReference type="EMBL" id="WMBE01000003">
    <property type="protein sequence ID" value="MDG0867529.1"/>
    <property type="molecule type" value="Genomic_DNA"/>
</dbReference>
<dbReference type="InterPro" id="IPR005532">
    <property type="entry name" value="SUMF_dom"/>
</dbReference>
<dbReference type="InterPro" id="IPR042095">
    <property type="entry name" value="SUMF_sf"/>
</dbReference>
<feature type="domain" description="Sulfatase-modifying factor enzyme-like" evidence="4">
    <location>
        <begin position="365"/>
        <end position="442"/>
    </location>
</feature>
<dbReference type="Pfam" id="PF12867">
    <property type="entry name" value="DinB_2"/>
    <property type="match status" value="1"/>
</dbReference>
<feature type="domain" description="Sulfatase-modifying factor enzyme-like" evidence="4">
    <location>
        <begin position="195"/>
        <end position="339"/>
    </location>
</feature>
<keyword evidence="2" id="KW-0408">Iron</keyword>
<dbReference type="Proteomes" id="UP001219901">
    <property type="component" value="Chromosome"/>
</dbReference>
<evidence type="ECO:0000256" key="1">
    <source>
        <dbReference type="ARBA" id="ARBA00023002"/>
    </source>
</evidence>
<reference evidence="7" key="2">
    <citation type="journal article" date="2023" name="Nat. Commun.">
        <title>Cultivation of marine bacteria of the SAR202 clade.</title>
        <authorList>
            <person name="Lim Y."/>
            <person name="Seo J.H."/>
            <person name="Giovannoni S.J."/>
            <person name="Kang I."/>
            <person name="Cho J.C."/>
        </authorList>
    </citation>
    <scope>NUCLEOTIDE SEQUENCE</scope>
    <source>
        <strain evidence="7">JH1073</strain>
    </source>
</reference>
<evidence type="ECO:0000259" key="5">
    <source>
        <dbReference type="Pfam" id="PF12867"/>
    </source>
</evidence>
<dbReference type="InterPro" id="IPR024775">
    <property type="entry name" value="DinB-like"/>
</dbReference>
<accession>A0AAJ5ZKZ2</accession>
<dbReference type="Gene3D" id="3.90.1580.10">
    <property type="entry name" value="paralog of FGE (formylglycine-generating enzyme)"/>
    <property type="match status" value="1"/>
</dbReference>
<dbReference type="InterPro" id="IPR017806">
    <property type="entry name" value="EgtB"/>
</dbReference>
<reference evidence="8" key="3">
    <citation type="submission" date="2023-06" db="EMBL/GenBank/DDBJ databases">
        <title>Pangenomics reveal diversification of enzyme families and niche specialization in globally abundant SAR202 bacteria.</title>
        <authorList>
            <person name="Saw J.H.W."/>
        </authorList>
    </citation>
    <scope>NUCLEOTIDE SEQUENCE [LARGE SCALE GENOMIC DNA]</scope>
    <source>
        <strain evidence="8">JH1073</strain>
    </source>
</reference>
<dbReference type="PANTHER" id="PTHR23150">
    <property type="entry name" value="SULFATASE MODIFYING FACTOR 1, 2"/>
    <property type="match status" value="1"/>
</dbReference>
<reference evidence="8 9" key="1">
    <citation type="submission" date="2019-11" db="EMBL/GenBank/DDBJ databases">
        <authorList>
            <person name="Cho J.-C."/>
        </authorList>
    </citation>
    <scope>NUCLEOTIDE SEQUENCE [LARGE SCALE GENOMIC DNA]</scope>
    <source>
        <strain evidence="7 8">JH1073</strain>
        <strain evidence="6 9">JH702</strain>
    </source>
</reference>
<dbReference type="Proteomes" id="UP001321249">
    <property type="component" value="Unassembled WGS sequence"/>
</dbReference>
<dbReference type="SUPFAM" id="SSF109854">
    <property type="entry name" value="DinB/YfiT-like putative metalloenzymes"/>
    <property type="match status" value="1"/>
</dbReference>
<dbReference type="InterPro" id="IPR051043">
    <property type="entry name" value="Sulfatase_Mod_Factor_Kinase"/>
</dbReference>
<evidence type="ECO:0000259" key="4">
    <source>
        <dbReference type="Pfam" id="PF03781"/>
    </source>
</evidence>
<sequence>MTIANSPNEIISPDPQTPEALIEYYKSVRAFTERMCEPMVNEDYVIQSMPDVSPTKWHLAHTTWFFETFVLGNNYPNYEPLNKQYNYLFNSYYNAVGEQFCRPRRGQISRPTVAEVYDYRHYVDEKMIDLIGRLGRDGGLESLRDTIILGANHEQQHQELMTTDIKHVLSMNPLRPTLYDRPEDPEPVGVPRLEWLRYEEGLYDIGWDATRFSFDNEGPEHKEYLNAFEMGSRLVTNGEFLEFMNDGGYQRPDVWLSLGWAEVQAGNLKEYDWEKFDHPLYWFKENDEWWQYTLAGPRPVHPDEPVLHVSFFEADAYARWAGARLATEAEWEVASADADIEGGTYSDSFRFHPRPLPLDSPKGRLHQMFGDVWEWTNSAYSPYPGFTVAEGAIGEYNGKFMANQIVLRGGSAATPQNHIRPTYRNFFYAQNKWQFMGFRLARDAK</sequence>
<feature type="domain" description="DinB-like" evidence="5">
    <location>
        <begin position="28"/>
        <end position="161"/>
    </location>
</feature>
<evidence type="ECO:0000256" key="2">
    <source>
        <dbReference type="ARBA" id="ARBA00023004"/>
    </source>
</evidence>
<keyword evidence="1" id="KW-0560">Oxidoreductase</keyword>
<protein>
    <submittedName>
        <fullName evidence="7">Ergothioneine biosynthesis protein EgtB</fullName>
    </submittedName>
</protein>
<comment type="pathway">
    <text evidence="3">Amino-acid biosynthesis; ergothioneine biosynthesis.</text>
</comment>
<gene>
    <name evidence="7" type="primary">egtB</name>
    <name evidence="6" type="ORF">GKO46_10680</name>
    <name evidence="7" type="ORF">GKO48_10860</name>
</gene>
<keyword evidence="8" id="KW-1185">Reference proteome</keyword>
<dbReference type="NCBIfam" id="TIGR03440">
    <property type="entry name" value="egtB_TIGR03440"/>
    <property type="match status" value="1"/>
</dbReference>
<dbReference type="RefSeq" id="WP_342825977.1">
    <property type="nucleotide sequence ID" value="NZ_CP046146.1"/>
</dbReference>
<organism evidence="7 8">
    <name type="scientific">Candidatus Lucifugimonas marina</name>
    <dbReference type="NCBI Taxonomy" id="3038979"/>
    <lineage>
        <taxon>Bacteria</taxon>
        <taxon>Bacillati</taxon>
        <taxon>Chloroflexota</taxon>
        <taxon>Dehalococcoidia</taxon>
        <taxon>SAR202 cluster</taxon>
        <taxon>Candidatus Lucifugimonadales</taxon>
        <taxon>Candidatus Lucifugimonadaceae</taxon>
        <taxon>Candidatus Lucifugimonas</taxon>
    </lineage>
</organism>
<dbReference type="SUPFAM" id="SSF56436">
    <property type="entry name" value="C-type lectin-like"/>
    <property type="match status" value="1"/>
</dbReference>
<evidence type="ECO:0000313" key="8">
    <source>
        <dbReference type="Proteomes" id="UP001219901"/>
    </source>
</evidence>
<evidence type="ECO:0000313" key="7">
    <source>
        <dbReference type="EMBL" id="WFG40098.1"/>
    </source>
</evidence>
<dbReference type="InterPro" id="IPR016187">
    <property type="entry name" value="CTDL_fold"/>
</dbReference>
<evidence type="ECO:0000256" key="3">
    <source>
        <dbReference type="ARBA" id="ARBA00037882"/>
    </source>
</evidence>
<proteinExistence type="predicted"/>
<dbReference type="Pfam" id="PF03781">
    <property type="entry name" value="FGE-sulfatase"/>
    <property type="match status" value="2"/>
</dbReference>
<dbReference type="GO" id="GO:0052699">
    <property type="term" value="P:ergothioneine biosynthetic process"/>
    <property type="evidence" value="ECO:0007669"/>
    <property type="project" value="InterPro"/>
</dbReference>
<evidence type="ECO:0000313" key="6">
    <source>
        <dbReference type="EMBL" id="MDG0867529.1"/>
    </source>
</evidence>